<evidence type="ECO:0008006" key="4">
    <source>
        <dbReference type="Google" id="ProtNLM"/>
    </source>
</evidence>
<feature type="transmembrane region" description="Helical" evidence="1">
    <location>
        <begin position="6"/>
        <end position="28"/>
    </location>
</feature>
<evidence type="ECO:0000313" key="3">
    <source>
        <dbReference type="Proteomes" id="UP000217895"/>
    </source>
</evidence>
<dbReference type="InterPro" id="IPR054663">
    <property type="entry name" value="FraC"/>
</dbReference>
<keyword evidence="1" id="KW-1133">Transmembrane helix</keyword>
<keyword evidence="1" id="KW-0472">Membrane</keyword>
<accession>A0A1Z4J9R5</accession>
<dbReference type="Pfam" id="PF24301">
    <property type="entry name" value="FraC"/>
    <property type="match status" value="1"/>
</dbReference>
<dbReference type="AlphaFoldDB" id="A0A1Z4J9R5"/>
<protein>
    <recommendedName>
        <fullName evidence="4">Filament integrity protein</fullName>
    </recommendedName>
</protein>
<name>A0A1Z4J9R5_LEPBY</name>
<feature type="transmembrane region" description="Helical" evidence="1">
    <location>
        <begin position="40"/>
        <end position="61"/>
    </location>
</feature>
<dbReference type="NCBIfam" id="NF045624">
    <property type="entry name" value="filament_FraC"/>
    <property type="match status" value="1"/>
</dbReference>
<evidence type="ECO:0000313" key="2">
    <source>
        <dbReference type="EMBL" id="BAY53502.1"/>
    </source>
</evidence>
<evidence type="ECO:0000256" key="1">
    <source>
        <dbReference type="SAM" id="Phobius"/>
    </source>
</evidence>
<organism evidence="2 3">
    <name type="scientific">Leptolyngbya boryana NIES-2135</name>
    <dbReference type="NCBI Taxonomy" id="1973484"/>
    <lineage>
        <taxon>Bacteria</taxon>
        <taxon>Bacillati</taxon>
        <taxon>Cyanobacteriota</taxon>
        <taxon>Cyanophyceae</taxon>
        <taxon>Leptolyngbyales</taxon>
        <taxon>Leptolyngbyaceae</taxon>
        <taxon>Leptolyngbya group</taxon>
        <taxon>Leptolyngbya</taxon>
    </lineage>
</organism>
<keyword evidence="3" id="KW-1185">Reference proteome</keyword>
<proteinExistence type="predicted"/>
<keyword evidence="1" id="KW-0812">Transmembrane</keyword>
<dbReference type="EMBL" id="AP018203">
    <property type="protein sequence ID" value="BAY53502.1"/>
    <property type="molecule type" value="Genomic_DNA"/>
</dbReference>
<gene>
    <name evidence="2" type="ORF">NIES2135_03080</name>
</gene>
<sequence length="177" mass="20035">MWDVLPLRAILYQLLFIVLAIAVEALVLQKYLGIGKKSSIQYAATANLLSTVAGWFLFFVVEPWLPPTWRQQLINYIFFDLTSTPPVLIGLAFLTFLGTFVVKLQSLDWLDLILENKKPVEIEVCDRTKFQGRKAQRQAFSEIPNRALAVLWANAASFSAITLIIAIRTFSEPPSNF</sequence>
<feature type="transmembrane region" description="Helical" evidence="1">
    <location>
        <begin position="147"/>
        <end position="167"/>
    </location>
</feature>
<feature type="transmembrane region" description="Helical" evidence="1">
    <location>
        <begin position="73"/>
        <end position="102"/>
    </location>
</feature>
<reference evidence="2 3" key="1">
    <citation type="submission" date="2017-06" db="EMBL/GenBank/DDBJ databases">
        <title>Genome sequencing of cyanobaciteial culture collection at National Institute for Environmental Studies (NIES).</title>
        <authorList>
            <person name="Hirose Y."/>
            <person name="Shimura Y."/>
            <person name="Fujisawa T."/>
            <person name="Nakamura Y."/>
            <person name="Kawachi M."/>
        </authorList>
    </citation>
    <scope>NUCLEOTIDE SEQUENCE [LARGE SCALE GENOMIC DNA]</scope>
    <source>
        <strain evidence="2 3">NIES-2135</strain>
    </source>
</reference>
<dbReference type="Proteomes" id="UP000217895">
    <property type="component" value="Chromosome"/>
</dbReference>